<gene>
    <name evidence="2" type="ORF">SAMN04489716_1947</name>
</gene>
<feature type="region of interest" description="Disordered" evidence="1">
    <location>
        <begin position="186"/>
        <end position="235"/>
    </location>
</feature>
<evidence type="ECO:0000313" key="3">
    <source>
        <dbReference type="Proteomes" id="UP000198688"/>
    </source>
</evidence>
<dbReference type="EMBL" id="LT629758">
    <property type="protein sequence ID" value="SDS90672.1"/>
    <property type="molecule type" value="Genomic_DNA"/>
</dbReference>
<sequence>MVNRRSGRGPGRPAQVDTAEIAAAVLAVGFRDLTFTAVAAHLRIGQATLYRHAANRDEPVRLGLDLAVSRVTWPSLAGPWRQVLEQWALAAWHTYARYPGATAEMNRGVVPHAVLLLADQLGVMLIGHGFRPADAVLAVDLVFGLAVDNRRGVDDLSLAIRADPIDWFRGRLRVVLAGVDRELAPKASSPLVPEKEGTSRETTDPSAASRLGLSGPDDTEPDHRPAGPAGAPPVP</sequence>
<evidence type="ECO:0000256" key="1">
    <source>
        <dbReference type="SAM" id="MobiDB-lite"/>
    </source>
</evidence>
<proteinExistence type="predicted"/>
<reference evidence="2 3" key="1">
    <citation type="submission" date="2016-10" db="EMBL/GenBank/DDBJ databases">
        <authorList>
            <person name="de Groot N.N."/>
        </authorList>
    </citation>
    <scope>NUCLEOTIDE SEQUENCE [LARGE SCALE GENOMIC DNA]</scope>
    <source>
        <strain evidence="2 3">DSM 43941</strain>
    </source>
</reference>
<protein>
    <recommendedName>
        <fullName evidence="4">Regulatory protein, tetR family</fullName>
    </recommendedName>
</protein>
<dbReference type="SUPFAM" id="SSF48498">
    <property type="entry name" value="Tetracyclin repressor-like, C-terminal domain"/>
    <property type="match status" value="1"/>
</dbReference>
<dbReference type="Proteomes" id="UP000198688">
    <property type="component" value="Chromosome I"/>
</dbReference>
<evidence type="ECO:0008006" key="4">
    <source>
        <dbReference type="Google" id="ProtNLM"/>
    </source>
</evidence>
<evidence type="ECO:0000313" key="2">
    <source>
        <dbReference type="EMBL" id="SDS90672.1"/>
    </source>
</evidence>
<dbReference type="STRING" id="113562.SAMN04489716_1947"/>
<dbReference type="AlphaFoldDB" id="A0A1H1W116"/>
<feature type="compositionally biased region" description="Basic and acidic residues" evidence="1">
    <location>
        <begin position="193"/>
        <end position="203"/>
    </location>
</feature>
<name>A0A1H1W116_9ACTN</name>
<keyword evidence="3" id="KW-1185">Reference proteome</keyword>
<accession>A0A1H1W116</accession>
<dbReference type="Gene3D" id="1.10.357.10">
    <property type="entry name" value="Tetracycline Repressor, domain 2"/>
    <property type="match status" value="1"/>
</dbReference>
<dbReference type="InterPro" id="IPR036271">
    <property type="entry name" value="Tet_transcr_reg_TetR-rel_C_sf"/>
</dbReference>
<organism evidence="2 3">
    <name type="scientific">Actinoplanes derwentensis</name>
    <dbReference type="NCBI Taxonomy" id="113562"/>
    <lineage>
        <taxon>Bacteria</taxon>
        <taxon>Bacillati</taxon>
        <taxon>Actinomycetota</taxon>
        <taxon>Actinomycetes</taxon>
        <taxon>Micromonosporales</taxon>
        <taxon>Micromonosporaceae</taxon>
        <taxon>Actinoplanes</taxon>
    </lineage>
</organism>